<dbReference type="PROSITE" id="PS00108">
    <property type="entry name" value="PROTEIN_KINASE_ST"/>
    <property type="match status" value="1"/>
</dbReference>
<dbReference type="InterPro" id="IPR050249">
    <property type="entry name" value="Pseudomonas-type_ThrB"/>
</dbReference>
<evidence type="ECO:0000313" key="2">
    <source>
        <dbReference type="EMBL" id="KKR78436.1"/>
    </source>
</evidence>
<dbReference type="InterPro" id="IPR002575">
    <property type="entry name" value="Aminoglycoside_PTrfase"/>
</dbReference>
<dbReference type="Proteomes" id="UP000034749">
    <property type="component" value="Unassembled WGS sequence"/>
</dbReference>
<name>A0A0G0TUB0_9BACT</name>
<dbReference type="InterPro" id="IPR008271">
    <property type="entry name" value="Ser/Thr_kinase_AS"/>
</dbReference>
<evidence type="ECO:0000313" key="3">
    <source>
        <dbReference type="Proteomes" id="UP000034749"/>
    </source>
</evidence>
<proteinExistence type="predicted"/>
<feature type="domain" description="Aminoglycoside phosphotransferase" evidence="1">
    <location>
        <begin position="19"/>
        <end position="239"/>
    </location>
</feature>
<gene>
    <name evidence="2" type="ORF">UU24_C0037G0008</name>
</gene>
<accession>A0A0G0TUB0</accession>
<dbReference type="EMBL" id="LBZW01000037">
    <property type="protein sequence ID" value="KKR78436.1"/>
    <property type="molecule type" value="Genomic_DNA"/>
</dbReference>
<dbReference type="AlphaFoldDB" id="A0A0G0TUB0"/>
<dbReference type="Gene3D" id="3.90.1200.10">
    <property type="match status" value="1"/>
</dbReference>
<reference evidence="2 3" key="1">
    <citation type="journal article" date="2015" name="Nature">
        <title>rRNA introns, odd ribosomes, and small enigmatic genomes across a large radiation of phyla.</title>
        <authorList>
            <person name="Brown C.T."/>
            <person name="Hug L.A."/>
            <person name="Thomas B.C."/>
            <person name="Sharon I."/>
            <person name="Castelle C.J."/>
            <person name="Singh A."/>
            <person name="Wilkins M.J."/>
            <person name="Williams K.H."/>
            <person name="Banfield J.F."/>
        </authorList>
    </citation>
    <scope>NUCLEOTIDE SEQUENCE [LARGE SCALE GENOMIC DNA]</scope>
</reference>
<dbReference type="SUPFAM" id="SSF56112">
    <property type="entry name" value="Protein kinase-like (PK-like)"/>
    <property type="match status" value="1"/>
</dbReference>
<comment type="caution">
    <text evidence="2">The sequence shown here is derived from an EMBL/GenBank/DDBJ whole genome shotgun (WGS) entry which is preliminary data.</text>
</comment>
<protein>
    <recommendedName>
        <fullName evidence="1">Aminoglycoside phosphotransferase domain-containing protein</fullName>
    </recommendedName>
</protein>
<dbReference type="PANTHER" id="PTHR21064:SF5">
    <property type="entry name" value="SLR1880 PROTEIN"/>
    <property type="match status" value="1"/>
</dbReference>
<sequence>MDIKEILNKYFPETLSVSFEKFGQGAINVTYKVSVGDDIYILQKMNKIIDPQVMENIEAITKHLVSKNILTGEVVKTIDGELFVKDNTAWWRMLTYIPGVIFSSLYSTEQAEQGGKLIGEFHTALLDCDYEFTYNIPHYHDTDFDMKNLQQTLLENKETEKYAELKDLGENILAEYRKIKLNVDLSLRITHQDLKISNIVFDEKGEKVLGLIDLDTLMKSNIAIEMGDALRSWCMKGGEDTKNPSFDKEIYDATLSGYFTTALFLTEEEKDAIPYGVKLISLGLSARWVTDAFNENYWVLDSSKYKTLFEQNKKRAENQFAFYKEFSKEN</sequence>
<dbReference type="PANTHER" id="PTHR21064">
    <property type="entry name" value="AMINOGLYCOSIDE PHOSPHOTRANSFERASE DOMAIN-CONTAINING PROTEIN-RELATED"/>
    <property type="match status" value="1"/>
</dbReference>
<evidence type="ECO:0000259" key="1">
    <source>
        <dbReference type="Pfam" id="PF01636"/>
    </source>
</evidence>
<dbReference type="Gene3D" id="3.30.200.20">
    <property type="entry name" value="Phosphorylase Kinase, domain 1"/>
    <property type="match status" value="1"/>
</dbReference>
<dbReference type="Pfam" id="PF01636">
    <property type="entry name" value="APH"/>
    <property type="match status" value="1"/>
</dbReference>
<dbReference type="InterPro" id="IPR011009">
    <property type="entry name" value="Kinase-like_dom_sf"/>
</dbReference>
<organism evidence="2 3">
    <name type="scientific">Candidatus Nomurabacteria bacterium GW2011_GWA2_40_9</name>
    <dbReference type="NCBI Taxonomy" id="1618734"/>
    <lineage>
        <taxon>Bacteria</taxon>
        <taxon>Candidatus Nomuraibacteriota</taxon>
    </lineage>
</organism>
<dbReference type="GO" id="GO:0004672">
    <property type="term" value="F:protein kinase activity"/>
    <property type="evidence" value="ECO:0007669"/>
    <property type="project" value="InterPro"/>
</dbReference>